<dbReference type="Proteomes" id="UP000017118">
    <property type="component" value="Chromosome"/>
</dbReference>
<dbReference type="AlphaFoldDB" id="U5MTM8"/>
<evidence type="ECO:0000313" key="7">
    <source>
        <dbReference type="EMBL" id="AGX42812.1"/>
    </source>
</evidence>
<feature type="domain" description="Methyl-accepting transducer" evidence="5">
    <location>
        <begin position="277"/>
        <end position="521"/>
    </location>
</feature>
<dbReference type="OrthoDB" id="1887545at2"/>
<sequence length="571" mass="63821">MKFFINLSVSKKLVSTFSIISIFIVLIGVQGILGSAKINDASQEIYNNNLISIRNLEEIKGNINDIKANMLKIVFERDRSQLDEEINTMQNYSDKDNELMKEYDNLATIEEEQKNYNEFKDDLVKYRDYRAKVVERAKSNDYDAAVTIYNSDVSPLRISMLEKLDKCIEINKQAAEKANLDSTIQYNSIVRNIILCTSIVFLIIVFIGYILGKNIINPLNKIKKFAQNLSEYDFSNSIEITRKDEFGQTGIALNIAQENITRLVKVIMENSQDISAASEELSATMQAVSHKALIVDRAVNSIVNDMQESSSASEEISSSVQEVNSSIIELSSKAVEGTNNSNEGKERATAVKNNSQRALNETLRIYSEKQIKMKKAIEDGKIVNSIKVMADTIGNIAEQTDLLALNAAIEAARAGEYGKGFAVVAEEVRKLSEQSEQAVVNIQETIIKVQQAFKSSTDTANEILEFINRDVYKQFDDYSETGKQYFNDSDFVSKMSEEIAAMSEEITATVGQVSEAVQSMAESSLKSSEEAEIIKESMDETTQAIEQIAVTAESQAELAQKLNEIVQKFKI</sequence>
<evidence type="ECO:0000259" key="5">
    <source>
        <dbReference type="PROSITE" id="PS50111"/>
    </source>
</evidence>
<evidence type="ECO:0000256" key="1">
    <source>
        <dbReference type="ARBA" id="ARBA00023224"/>
    </source>
</evidence>
<comment type="similarity">
    <text evidence="2">Belongs to the methyl-accepting chemotaxis (MCP) protein family.</text>
</comment>
<dbReference type="Pfam" id="PF00672">
    <property type="entry name" value="HAMP"/>
    <property type="match status" value="1"/>
</dbReference>
<keyword evidence="8" id="KW-1185">Reference proteome</keyword>
<dbReference type="HOGENOM" id="CLU_000445_107_27_9"/>
<dbReference type="CDD" id="cd19411">
    <property type="entry name" value="MCP2201-like_sensor"/>
    <property type="match status" value="1"/>
</dbReference>
<dbReference type="PANTHER" id="PTHR32089">
    <property type="entry name" value="METHYL-ACCEPTING CHEMOTAXIS PROTEIN MCPB"/>
    <property type="match status" value="1"/>
</dbReference>
<dbReference type="GeneID" id="55474302"/>
<dbReference type="GO" id="GO:0004888">
    <property type="term" value="F:transmembrane signaling receptor activity"/>
    <property type="evidence" value="ECO:0007669"/>
    <property type="project" value="InterPro"/>
</dbReference>
<dbReference type="Pfam" id="PF00015">
    <property type="entry name" value="MCPsignal"/>
    <property type="match status" value="1"/>
</dbReference>
<dbReference type="Gene3D" id="1.10.287.950">
    <property type="entry name" value="Methyl-accepting chemotaxis protein"/>
    <property type="match status" value="1"/>
</dbReference>
<dbReference type="SUPFAM" id="SSF58104">
    <property type="entry name" value="Methyl-accepting chemotaxis protein (MCP) signaling domain"/>
    <property type="match status" value="1"/>
</dbReference>
<dbReference type="eggNOG" id="COG0840">
    <property type="taxonomic scope" value="Bacteria"/>
</dbReference>
<dbReference type="PROSITE" id="PS50885">
    <property type="entry name" value="HAMP"/>
    <property type="match status" value="1"/>
</dbReference>
<dbReference type="PROSITE" id="PS50111">
    <property type="entry name" value="CHEMOTAXIS_TRANSDUC_2"/>
    <property type="match status" value="1"/>
</dbReference>
<dbReference type="InterPro" id="IPR003660">
    <property type="entry name" value="HAMP_dom"/>
</dbReference>
<reference evidence="7 8" key="1">
    <citation type="journal article" date="2013" name="Genome Announc.">
        <title>Complete Genome Sequence of the Solvent Producer Clostridium saccharobutylicum NCP262 (DSM 13864).</title>
        <authorList>
            <person name="Poehlein A."/>
            <person name="Hartwich K."/>
            <person name="Krabben P."/>
            <person name="Ehrenreich A."/>
            <person name="Liebl W."/>
            <person name="Durre P."/>
            <person name="Gottschalk G."/>
            <person name="Daniel R."/>
        </authorList>
    </citation>
    <scope>NUCLEOTIDE SEQUENCE [LARGE SCALE GENOMIC DNA]</scope>
    <source>
        <strain evidence="7">DSM 13864</strain>
    </source>
</reference>
<dbReference type="CDD" id="cd06225">
    <property type="entry name" value="HAMP"/>
    <property type="match status" value="1"/>
</dbReference>
<evidence type="ECO:0000256" key="3">
    <source>
        <dbReference type="PROSITE-ProRule" id="PRU00284"/>
    </source>
</evidence>
<protein>
    <submittedName>
        <fullName evidence="7">Methyl-accepting chemotaxis sensory transducer</fullName>
    </submittedName>
</protein>
<dbReference type="InterPro" id="IPR024478">
    <property type="entry name" value="HlyB_4HB_MCP"/>
</dbReference>
<dbReference type="PANTHER" id="PTHR32089:SF112">
    <property type="entry name" value="LYSOZYME-LIKE PROTEIN-RELATED"/>
    <property type="match status" value="1"/>
</dbReference>
<dbReference type="InterPro" id="IPR004090">
    <property type="entry name" value="Chemotax_Me-accpt_rcpt"/>
</dbReference>
<keyword evidence="4" id="KW-0472">Membrane</keyword>
<evidence type="ECO:0000256" key="4">
    <source>
        <dbReference type="SAM" id="Phobius"/>
    </source>
</evidence>
<dbReference type="Gene3D" id="1.10.8.500">
    <property type="entry name" value="HAMP domain in histidine kinase"/>
    <property type="match status" value="1"/>
</dbReference>
<dbReference type="InterPro" id="IPR004089">
    <property type="entry name" value="MCPsignal_dom"/>
</dbReference>
<dbReference type="GO" id="GO:0016020">
    <property type="term" value="C:membrane"/>
    <property type="evidence" value="ECO:0007669"/>
    <property type="project" value="InterPro"/>
</dbReference>
<dbReference type="SMART" id="SM00283">
    <property type="entry name" value="MA"/>
    <property type="match status" value="1"/>
</dbReference>
<evidence type="ECO:0000256" key="2">
    <source>
        <dbReference type="ARBA" id="ARBA00029447"/>
    </source>
</evidence>
<dbReference type="SMART" id="SM00304">
    <property type="entry name" value="HAMP"/>
    <property type="match status" value="1"/>
</dbReference>
<dbReference type="Pfam" id="PF12729">
    <property type="entry name" value="4HB_MCP_1"/>
    <property type="match status" value="1"/>
</dbReference>
<evidence type="ECO:0000313" key="8">
    <source>
        <dbReference type="Proteomes" id="UP000017118"/>
    </source>
</evidence>
<dbReference type="InterPro" id="IPR047347">
    <property type="entry name" value="YvaQ-like_sensor"/>
</dbReference>
<evidence type="ECO:0000259" key="6">
    <source>
        <dbReference type="PROSITE" id="PS50885"/>
    </source>
</evidence>
<feature type="transmembrane region" description="Helical" evidence="4">
    <location>
        <begin position="189"/>
        <end position="211"/>
    </location>
</feature>
<feature type="transmembrane region" description="Helical" evidence="4">
    <location>
        <begin position="12"/>
        <end position="33"/>
    </location>
</feature>
<keyword evidence="1 3" id="KW-0807">Transducer</keyword>
<proteinExistence type="inferred from homology"/>
<dbReference type="PRINTS" id="PR00260">
    <property type="entry name" value="CHEMTRNSDUCR"/>
</dbReference>
<dbReference type="KEGG" id="csb:CLSA_c18190"/>
<dbReference type="GO" id="GO:0007165">
    <property type="term" value="P:signal transduction"/>
    <property type="evidence" value="ECO:0007669"/>
    <property type="project" value="UniProtKB-KW"/>
</dbReference>
<name>U5MTM8_CLOSA</name>
<accession>U5MTM8</accession>
<dbReference type="PATRIC" id="fig|1345695.10.peg.3959"/>
<keyword evidence="4" id="KW-1133">Transmembrane helix</keyword>
<gene>
    <name evidence="7" type="ORF">CLSA_c18190</name>
</gene>
<feature type="domain" description="HAMP" evidence="6">
    <location>
        <begin position="213"/>
        <end position="265"/>
    </location>
</feature>
<keyword evidence="4" id="KW-0812">Transmembrane</keyword>
<dbReference type="EMBL" id="CP006721">
    <property type="protein sequence ID" value="AGX42812.1"/>
    <property type="molecule type" value="Genomic_DNA"/>
</dbReference>
<dbReference type="RefSeq" id="WP_022745554.1">
    <property type="nucleotide sequence ID" value="NC_022571.1"/>
</dbReference>
<dbReference type="GO" id="GO:0006935">
    <property type="term" value="P:chemotaxis"/>
    <property type="evidence" value="ECO:0007669"/>
    <property type="project" value="InterPro"/>
</dbReference>
<organism evidence="7 8">
    <name type="scientific">Clostridium saccharobutylicum DSM 13864</name>
    <dbReference type="NCBI Taxonomy" id="1345695"/>
    <lineage>
        <taxon>Bacteria</taxon>
        <taxon>Bacillati</taxon>
        <taxon>Bacillota</taxon>
        <taxon>Clostridia</taxon>
        <taxon>Eubacteriales</taxon>
        <taxon>Clostridiaceae</taxon>
        <taxon>Clostridium</taxon>
    </lineage>
</organism>